<name>A0ABR9G527_9GAMM</name>
<protein>
    <submittedName>
        <fullName evidence="2">NAD(P)-dependent oxidoreductase</fullName>
    </submittedName>
</protein>
<accession>A0ABR9G527</accession>
<dbReference type="InterPro" id="IPR001509">
    <property type="entry name" value="Epimerase_deHydtase"/>
</dbReference>
<comment type="caution">
    <text evidence="2">The sequence shown here is derived from an EMBL/GenBank/DDBJ whole genome shotgun (WGS) entry which is preliminary data.</text>
</comment>
<evidence type="ECO:0000259" key="1">
    <source>
        <dbReference type="Pfam" id="PF01370"/>
    </source>
</evidence>
<sequence length="312" mass="34000">MVSRLLRRSRCCTGHIACPDQCLACGQPVSTYYLIGGGGRLGQAIASQYANQEIISLQRSVYADWSGANAVDRIARYFSPHAADATVFVASGLLDPRLATDELVSVNYRLPRNVIDGAARLGIKVVTFGTIMESLLDVGNAYVESKKRLREYVEEALSAAWPVLHLQIHTLYGGGQPSPFMFLGQMLTAIRNNEPFRMTSGRQLREYHHFEDEARAVRLIAGMPEMVGVTNLSHGKPVSLRALAEAVFGALEKNHLLRVGALPEPSEENYGKTFAPTMMLDTIEFRDAIQGVVEYMCACCTSGAVAAGKIGS</sequence>
<proteinExistence type="predicted"/>
<dbReference type="Proteomes" id="UP000651010">
    <property type="component" value="Unassembled WGS sequence"/>
</dbReference>
<reference evidence="2 3" key="1">
    <citation type="submission" date="2020-09" db="EMBL/GenBank/DDBJ databases">
        <title>Dyella sp. 7MK23 isolated from forest soil.</title>
        <authorList>
            <person name="Fu J."/>
        </authorList>
    </citation>
    <scope>NUCLEOTIDE SEQUENCE [LARGE SCALE GENOMIC DNA]</scope>
    <source>
        <strain evidence="2 3">7MK23</strain>
    </source>
</reference>
<gene>
    <name evidence="2" type="ORF">IGX34_02055</name>
</gene>
<evidence type="ECO:0000313" key="2">
    <source>
        <dbReference type="EMBL" id="MBE1159149.1"/>
    </source>
</evidence>
<organism evidence="2 3">
    <name type="scientific">Dyella acidiphila</name>
    <dbReference type="NCBI Taxonomy" id="2775866"/>
    <lineage>
        <taxon>Bacteria</taxon>
        <taxon>Pseudomonadati</taxon>
        <taxon>Pseudomonadota</taxon>
        <taxon>Gammaproteobacteria</taxon>
        <taxon>Lysobacterales</taxon>
        <taxon>Rhodanobacteraceae</taxon>
        <taxon>Dyella</taxon>
    </lineage>
</organism>
<evidence type="ECO:0000313" key="3">
    <source>
        <dbReference type="Proteomes" id="UP000651010"/>
    </source>
</evidence>
<dbReference type="EMBL" id="JACZZA010000001">
    <property type="protein sequence ID" value="MBE1159149.1"/>
    <property type="molecule type" value="Genomic_DNA"/>
</dbReference>
<keyword evidence="3" id="KW-1185">Reference proteome</keyword>
<feature type="domain" description="NAD-dependent epimerase/dehydratase" evidence="1">
    <location>
        <begin position="34"/>
        <end position="224"/>
    </location>
</feature>
<dbReference type="Gene3D" id="3.40.50.720">
    <property type="entry name" value="NAD(P)-binding Rossmann-like Domain"/>
    <property type="match status" value="1"/>
</dbReference>
<dbReference type="InterPro" id="IPR036291">
    <property type="entry name" value="NAD(P)-bd_dom_sf"/>
</dbReference>
<dbReference type="Pfam" id="PF01370">
    <property type="entry name" value="Epimerase"/>
    <property type="match status" value="1"/>
</dbReference>
<dbReference type="SUPFAM" id="SSF51735">
    <property type="entry name" value="NAD(P)-binding Rossmann-fold domains"/>
    <property type="match status" value="1"/>
</dbReference>